<dbReference type="GO" id="GO:0006302">
    <property type="term" value="P:double-strand break repair"/>
    <property type="evidence" value="ECO:0007669"/>
    <property type="project" value="InterPro"/>
</dbReference>
<evidence type="ECO:0000259" key="2">
    <source>
        <dbReference type="Pfam" id="PF13476"/>
    </source>
</evidence>
<organism evidence="3 4">
    <name type="scientific">Bradyrhizobium pachyrhizi</name>
    <dbReference type="NCBI Taxonomy" id="280333"/>
    <lineage>
        <taxon>Bacteria</taxon>
        <taxon>Pseudomonadati</taxon>
        <taxon>Pseudomonadota</taxon>
        <taxon>Alphaproteobacteria</taxon>
        <taxon>Hyphomicrobiales</taxon>
        <taxon>Nitrobacteraceae</taxon>
        <taxon>Bradyrhizobium</taxon>
    </lineage>
</organism>
<dbReference type="EMBL" id="WQNF01000030">
    <property type="protein sequence ID" value="MVT69467.1"/>
    <property type="molecule type" value="Genomic_DNA"/>
</dbReference>
<evidence type="ECO:0000313" key="3">
    <source>
        <dbReference type="EMBL" id="MVT69467.1"/>
    </source>
</evidence>
<feature type="domain" description="Rad50/SbcC-type AAA" evidence="2">
    <location>
        <begin position="6"/>
        <end position="290"/>
    </location>
</feature>
<dbReference type="InterPro" id="IPR027417">
    <property type="entry name" value="P-loop_NTPase"/>
</dbReference>
<feature type="coiled-coil region" evidence="1">
    <location>
        <begin position="174"/>
        <end position="201"/>
    </location>
</feature>
<dbReference type="AlphaFoldDB" id="A0A844ST82"/>
<dbReference type="GO" id="GO:0016887">
    <property type="term" value="F:ATP hydrolysis activity"/>
    <property type="evidence" value="ECO:0007669"/>
    <property type="project" value="InterPro"/>
</dbReference>
<dbReference type="Proteomes" id="UP000436468">
    <property type="component" value="Unassembled WGS sequence"/>
</dbReference>
<dbReference type="SUPFAM" id="SSF52540">
    <property type="entry name" value="P-loop containing nucleoside triphosphate hydrolases"/>
    <property type="match status" value="1"/>
</dbReference>
<proteinExistence type="predicted"/>
<dbReference type="CDD" id="cd00267">
    <property type="entry name" value="ABC_ATPase"/>
    <property type="match status" value="1"/>
</dbReference>
<dbReference type="PANTHER" id="PTHR32114">
    <property type="entry name" value="ABC TRANSPORTER ABCH.3"/>
    <property type="match status" value="1"/>
</dbReference>
<feature type="coiled-coil region" evidence="1">
    <location>
        <begin position="366"/>
        <end position="393"/>
    </location>
</feature>
<reference evidence="3 4" key="1">
    <citation type="submission" date="2019-12" db="EMBL/GenBank/DDBJ databases">
        <title>Draft genome sequences Bradyrhizobium cajani AMBPC1010, Bradyrhizobium pachyrhizi AMBPC1040 and Bradyrhizobium yuanmingense ALSPC3051, three plant growth promoting strains isolated from nodules of Cajanus cajan L. in Dominican Republic.</title>
        <authorList>
            <person name="Flores-Felix J.D."/>
            <person name="Araujo J."/>
            <person name="Diaz-Alcantara C."/>
            <person name="Gonzalez-Andres F."/>
            <person name="Velazquez E."/>
        </authorList>
    </citation>
    <scope>NUCLEOTIDE SEQUENCE [LARGE SCALE GENOMIC DNA]</scope>
    <source>
        <strain evidence="3 4">1040</strain>
    </source>
</reference>
<name>A0A844ST82_9BRAD</name>
<sequence>MRIEFVEIAGFRGFRERTRFELPAGFAVLTGHNGAGKSTVLDAIDFALTGSINKFTVRNARGGGLEDHIWWIGGGQAKEHFVSIGFITDDGKRFTVTRTRRGLVDQGPTGVDLLCGGAGGRVSAETLMKTTLIRDESIVRLSVDQSEQARFEAVREAIGGLVGPDFSERTQEILDAAVSARDEQKRRLDNVQAELGRALSSLTEARSAAEKSPDVAEAMKTLEDMKLSLPSEGGNDALRQIVAERRQRVAELERLISRSFDLKSVLDRVRSSAWDEELKAMDRELAAAEERASLAEAGLEAAARALEAERESDTFASHLAALIDHGAHLGLQDGHCPLCDAVRSNDAFEAALAAARTKLAGRDESLAQATVAMQEAERAFQAERTQVDGLRIDIMGAQQQQADALKRLQDITTLFETFQFKADPAQPELAQIALLDEQEEIARIERALFILEASGAADRVATWQNRVNGLRGSLDAESTKHADAERAVSKAREIQTAAKTVANQISAEQFDTVMPLLQELYRRLRPHSEWREIESDFGGKVRGTLNFTVGNGHNVQFLFSSGQRRAAGLAFLLSIHLSRRWCQWQTLLLDDPVQHIDDYRALNLIEVLSAIRRTGRQVVVAVENRALADVLCHKLRSTITQPGRRFDLTMSTSGSGSIAEISDIVPMPREILRPAQAS</sequence>
<keyword evidence="4" id="KW-1185">Reference proteome</keyword>
<dbReference type="Gene3D" id="3.40.50.300">
    <property type="entry name" value="P-loop containing nucleotide triphosphate hydrolases"/>
    <property type="match status" value="2"/>
</dbReference>
<dbReference type="InterPro" id="IPR038729">
    <property type="entry name" value="Rad50/SbcC_AAA"/>
</dbReference>
<dbReference type="RefSeq" id="WP_157347787.1">
    <property type="nucleotide sequence ID" value="NZ_WQNF01000030.1"/>
</dbReference>
<accession>A0A844ST82</accession>
<evidence type="ECO:0000256" key="1">
    <source>
        <dbReference type="SAM" id="Coils"/>
    </source>
</evidence>
<keyword evidence="1" id="KW-0175">Coiled coil</keyword>
<dbReference type="Pfam" id="PF13476">
    <property type="entry name" value="AAA_23"/>
    <property type="match status" value="1"/>
</dbReference>
<gene>
    <name evidence="3" type="ORF">GPL21_30700</name>
</gene>
<feature type="coiled-coil region" evidence="1">
    <location>
        <begin position="235"/>
        <end position="305"/>
    </location>
</feature>
<protein>
    <submittedName>
        <fullName evidence="3">AAA family ATPase</fullName>
    </submittedName>
</protein>
<evidence type="ECO:0000313" key="4">
    <source>
        <dbReference type="Proteomes" id="UP000436468"/>
    </source>
</evidence>
<comment type="caution">
    <text evidence="3">The sequence shown here is derived from an EMBL/GenBank/DDBJ whole genome shotgun (WGS) entry which is preliminary data.</text>
</comment>
<dbReference type="PANTHER" id="PTHR32114:SF2">
    <property type="entry name" value="ABC TRANSPORTER ABCH.3"/>
    <property type="match status" value="1"/>
</dbReference>